<evidence type="ECO:0000256" key="4">
    <source>
        <dbReference type="ARBA" id="ARBA00023186"/>
    </source>
</evidence>
<evidence type="ECO:0000256" key="3">
    <source>
        <dbReference type="ARBA" id="ARBA00022960"/>
    </source>
</evidence>
<dbReference type="EMBL" id="FWFD01000016">
    <property type="protein sequence ID" value="SLM86929.1"/>
    <property type="molecule type" value="Genomic_DNA"/>
</dbReference>
<protein>
    <recommendedName>
        <fullName evidence="6">RNA-binding protein KhpB</fullName>
    </recommendedName>
    <alternativeName>
        <fullName evidence="6">RNA-binding protein EloR</fullName>
    </alternativeName>
</protein>
<comment type="subcellular location">
    <subcellularLocation>
        <location evidence="6">Cytoplasm</location>
    </subcellularLocation>
</comment>
<evidence type="ECO:0000256" key="2">
    <source>
        <dbReference type="ARBA" id="ARBA00022884"/>
    </source>
</evidence>
<dbReference type="PROSITE" id="PS51061">
    <property type="entry name" value="R3H"/>
    <property type="match status" value="1"/>
</dbReference>
<proteinExistence type="inferred from homology"/>
<dbReference type="InterPro" id="IPR015946">
    <property type="entry name" value="KH_dom-like_a/b"/>
</dbReference>
<dbReference type="InterPro" id="IPR038247">
    <property type="entry name" value="Jag_N_dom_sf"/>
</dbReference>
<comment type="function">
    <text evidence="6">A probable RNA chaperone. Forms a complex with KhpA which binds to cellular RNA and controls its expression. Plays a role in peptidoglycan (PG) homeostasis and cell length regulation.</text>
</comment>
<dbReference type="CDD" id="cd02414">
    <property type="entry name" value="KH-II_Jag"/>
    <property type="match status" value="1"/>
</dbReference>
<reference evidence="9" key="1">
    <citation type="submission" date="2017-02" db="EMBL/GenBank/DDBJ databases">
        <authorList>
            <person name="Dridi B."/>
        </authorList>
    </citation>
    <scope>NUCLEOTIDE SEQUENCE [LARGE SCALE GENOMIC DNA]</scope>
    <source>
        <strain evidence="9">bH819</strain>
    </source>
</reference>
<dbReference type="InterPro" id="IPR034079">
    <property type="entry name" value="R3H_KhpB"/>
</dbReference>
<dbReference type="Gene3D" id="3.30.30.80">
    <property type="entry name" value="probable RNA-binding protein from clostridium symbiosum atcc 14940"/>
    <property type="match status" value="1"/>
</dbReference>
<gene>
    <name evidence="6" type="primary">khpB</name>
    <name evidence="6" type="synonym">eloR</name>
    <name evidence="8" type="ORF">FM121_12605</name>
</gene>
<dbReference type="InterPro" id="IPR038008">
    <property type="entry name" value="Jag_KH"/>
</dbReference>
<evidence type="ECO:0000256" key="1">
    <source>
        <dbReference type="ARBA" id="ARBA00022490"/>
    </source>
</evidence>
<dbReference type="AlphaFoldDB" id="A0A1X6WRP2"/>
<keyword evidence="5 6" id="KW-0961">Cell wall biogenesis/degradation</keyword>
<accession>A0A1X6WRP2</accession>
<feature type="domain" description="R3H" evidence="7">
    <location>
        <begin position="180"/>
        <end position="246"/>
    </location>
</feature>
<dbReference type="InterPro" id="IPR004087">
    <property type="entry name" value="KH_dom"/>
</dbReference>
<evidence type="ECO:0000313" key="9">
    <source>
        <dbReference type="Proteomes" id="UP000195918"/>
    </source>
</evidence>
<dbReference type="SMART" id="SM00322">
    <property type="entry name" value="KH"/>
    <property type="match status" value="1"/>
</dbReference>
<comment type="similarity">
    <text evidence="6">Belongs to the KhpB RNA-binding protein family.</text>
</comment>
<dbReference type="Pfam" id="PF13083">
    <property type="entry name" value="KH_KhpA-B"/>
    <property type="match status" value="1"/>
</dbReference>
<dbReference type="GO" id="GO:0003723">
    <property type="term" value="F:RNA binding"/>
    <property type="evidence" value="ECO:0007669"/>
    <property type="project" value="UniProtKB-UniRule"/>
</dbReference>
<dbReference type="InterPro" id="IPR039247">
    <property type="entry name" value="KhpB"/>
</dbReference>
<dbReference type="GO" id="GO:0008360">
    <property type="term" value="P:regulation of cell shape"/>
    <property type="evidence" value="ECO:0007669"/>
    <property type="project" value="UniProtKB-KW"/>
</dbReference>
<dbReference type="Pfam" id="PF01424">
    <property type="entry name" value="R3H"/>
    <property type="match status" value="1"/>
</dbReference>
<keyword evidence="4 6" id="KW-0143">Chaperone</keyword>
<dbReference type="GO" id="GO:0009252">
    <property type="term" value="P:peptidoglycan biosynthetic process"/>
    <property type="evidence" value="ECO:0007669"/>
    <property type="project" value="UniProtKB-UniRule"/>
</dbReference>
<dbReference type="GO" id="GO:0071555">
    <property type="term" value="P:cell wall organization"/>
    <property type="evidence" value="ECO:0007669"/>
    <property type="project" value="UniProtKB-KW"/>
</dbReference>
<comment type="subunit">
    <text evidence="6">Forms a complex with KhpA.</text>
</comment>
<evidence type="ECO:0000259" key="7">
    <source>
        <dbReference type="PROSITE" id="PS51061"/>
    </source>
</evidence>
<dbReference type="PANTHER" id="PTHR35800:SF1">
    <property type="entry name" value="RNA-BINDING PROTEIN KHPB"/>
    <property type="match status" value="1"/>
</dbReference>
<dbReference type="Gene3D" id="3.30.1370.50">
    <property type="entry name" value="R3H-like domain"/>
    <property type="match status" value="1"/>
</dbReference>
<dbReference type="CDD" id="cd02644">
    <property type="entry name" value="R3H_jag"/>
    <property type="match status" value="1"/>
</dbReference>
<dbReference type="SMART" id="SM01245">
    <property type="entry name" value="Jag_N"/>
    <property type="match status" value="1"/>
</dbReference>
<dbReference type="InterPro" id="IPR032782">
    <property type="entry name" value="KhpB_N"/>
</dbReference>
<dbReference type="SMART" id="SM00393">
    <property type="entry name" value="R3H"/>
    <property type="match status" value="1"/>
</dbReference>
<keyword evidence="3 6" id="KW-0133">Cell shape</keyword>
<evidence type="ECO:0000256" key="5">
    <source>
        <dbReference type="ARBA" id="ARBA00023316"/>
    </source>
</evidence>
<dbReference type="InterPro" id="IPR001374">
    <property type="entry name" value="R3H_dom"/>
</dbReference>
<dbReference type="SUPFAM" id="SSF82708">
    <property type="entry name" value="R3H domain"/>
    <property type="match status" value="1"/>
</dbReference>
<sequence>MMPNFTGETVDQAIELGLSTLNLTKAEAEIKIIDEGKKGFLGIGRKEAVVVVESAERVTEVKEEVVIEKTISGIEEPIKETGEMASTRTGELVNLNDDEAVTALAVYLKDITRDLGAPAMVKVTRTNDRIMFNLESDKKGLLIGKHGKLLNAIQYLAQVYIHRIAKNRLSIVVNVGDYRERREAIIKRLAKQTLRQVRETEQPVFLEPMPAFERKQVHSLLASESDISTHSEGNEPHRYLVVELKK</sequence>
<dbReference type="HAMAP" id="MF_00867">
    <property type="entry name" value="KhpB"/>
    <property type="match status" value="1"/>
</dbReference>
<evidence type="ECO:0000313" key="8">
    <source>
        <dbReference type="EMBL" id="SLM86929.1"/>
    </source>
</evidence>
<organism evidence="8 9">
    <name type="scientific">Vagococcus fluvialis bH819</name>
    <dbReference type="NCBI Taxonomy" id="1255619"/>
    <lineage>
        <taxon>Bacteria</taxon>
        <taxon>Bacillati</taxon>
        <taxon>Bacillota</taxon>
        <taxon>Bacilli</taxon>
        <taxon>Lactobacillales</taxon>
        <taxon>Enterococcaceae</taxon>
        <taxon>Vagococcus</taxon>
    </lineage>
</organism>
<comment type="domain">
    <text evidence="6">Has an N-terminal Jag-N domain and 2 RNA-binding domains (KH and R3H).</text>
</comment>
<dbReference type="GO" id="GO:0005737">
    <property type="term" value="C:cytoplasm"/>
    <property type="evidence" value="ECO:0007669"/>
    <property type="project" value="UniProtKB-SubCell"/>
</dbReference>
<dbReference type="Pfam" id="PF14804">
    <property type="entry name" value="Jag_N"/>
    <property type="match status" value="1"/>
</dbReference>
<dbReference type="NCBIfam" id="NF041568">
    <property type="entry name" value="Jag_EloR"/>
    <property type="match status" value="1"/>
</dbReference>
<keyword evidence="2 6" id="KW-0694">RNA-binding</keyword>
<name>A0A1X6WRP2_9ENTE</name>
<keyword evidence="1 6" id="KW-0963">Cytoplasm</keyword>
<dbReference type="Proteomes" id="UP000195918">
    <property type="component" value="Unassembled WGS sequence"/>
</dbReference>
<dbReference type="InterPro" id="IPR036867">
    <property type="entry name" value="R3H_dom_sf"/>
</dbReference>
<keyword evidence="9" id="KW-1185">Reference proteome</keyword>
<comment type="caution">
    <text evidence="6">Lacks conserved residue(s) required for the propagation of feature annotation.</text>
</comment>
<evidence type="ECO:0000256" key="6">
    <source>
        <dbReference type="HAMAP-Rule" id="MF_00867"/>
    </source>
</evidence>
<dbReference type="Gene3D" id="3.30.300.20">
    <property type="match status" value="1"/>
</dbReference>
<dbReference type="PANTHER" id="PTHR35800">
    <property type="entry name" value="PROTEIN JAG"/>
    <property type="match status" value="1"/>
</dbReference>